<proteinExistence type="predicted"/>
<dbReference type="AlphaFoldDB" id="A0A2P2FVL8"/>
<name>A0A2P2FVL8_AMYLU</name>
<reference evidence="1 2" key="1">
    <citation type="journal article" date="2014" name="Genome Announc.">
        <title>Draft Genome Sequence of Amycolatopsis lurida NRRL 2430, Producer of the Glycopeptide Family Antibiotic Ristocetin.</title>
        <authorList>
            <person name="Kwun M.J."/>
            <person name="Hong H.J."/>
        </authorList>
    </citation>
    <scope>NUCLEOTIDE SEQUENCE [LARGE SCALE GENOMIC DNA]</scope>
    <source>
        <strain evidence="1 2">NRRL 2430</strain>
    </source>
</reference>
<accession>A0A2P2FVL8</accession>
<comment type="caution">
    <text evidence="1">The sequence shown here is derived from an EMBL/GenBank/DDBJ whole genome shotgun (WGS) entry which is preliminary data.</text>
</comment>
<gene>
    <name evidence="1" type="ORF">BB31_12565</name>
</gene>
<organism evidence="1 2">
    <name type="scientific">Amycolatopsis lurida NRRL 2430</name>
    <dbReference type="NCBI Taxonomy" id="1460371"/>
    <lineage>
        <taxon>Bacteria</taxon>
        <taxon>Bacillati</taxon>
        <taxon>Actinomycetota</taxon>
        <taxon>Actinomycetes</taxon>
        <taxon>Pseudonocardiales</taxon>
        <taxon>Pseudonocardiaceae</taxon>
        <taxon>Amycolatopsis</taxon>
    </lineage>
</organism>
<keyword evidence="2" id="KW-1185">Reference proteome</keyword>
<sequence>MHHTTRDVLGEAAYLRRSCDILIDQLKEIDRLATGTEELAPVHEAAVADANVKAAGAKEHLELAGRYIGQWKQALTQTLVGGPPWSL</sequence>
<dbReference type="Proteomes" id="UP000256220">
    <property type="component" value="Unassembled WGS sequence"/>
</dbReference>
<protein>
    <submittedName>
        <fullName evidence="1">Uncharacterized protein</fullName>
    </submittedName>
</protein>
<evidence type="ECO:0000313" key="2">
    <source>
        <dbReference type="Proteomes" id="UP000256220"/>
    </source>
</evidence>
<dbReference type="EMBL" id="JFBM01000009">
    <property type="protein sequence ID" value="KFU80777.1"/>
    <property type="molecule type" value="Genomic_DNA"/>
</dbReference>
<evidence type="ECO:0000313" key="1">
    <source>
        <dbReference type="EMBL" id="KFU80777.1"/>
    </source>
</evidence>
<dbReference type="RefSeq" id="WP_034309962.1">
    <property type="nucleotide sequence ID" value="NZ_JFBM01000009.1"/>
</dbReference>